<sequence>MRNETAVTDADDAPAKLTHRVDTHYTGNKAKERKNSSTLD</sequence>
<reference evidence="2 3" key="1">
    <citation type="journal article" date="2008" name="Nature">
        <title>The genome of the model beetle and pest Tribolium castaneum.</title>
        <authorList>
            <consortium name="Tribolium Genome Sequencing Consortium"/>
            <person name="Richards S."/>
            <person name="Gibbs R.A."/>
            <person name="Weinstock G.M."/>
            <person name="Brown S.J."/>
            <person name="Denell R."/>
            <person name="Beeman R.W."/>
            <person name="Gibbs R."/>
            <person name="Beeman R.W."/>
            <person name="Brown S.J."/>
            <person name="Bucher G."/>
            <person name="Friedrich M."/>
            <person name="Grimmelikhuijzen C.J."/>
            <person name="Klingler M."/>
            <person name="Lorenzen M."/>
            <person name="Richards S."/>
            <person name="Roth S."/>
            <person name="Schroder R."/>
            <person name="Tautz D."/>
            <person name="Zdobnov E.M."/>
            <person name="Muzny D."/>
            <person name="Gibbs R.A."/>
            <person name="Weinstock G.M."/>
            <person name="Attaway T."/>
            <person name="Bell S."/>
            <person name="Buhay C.J."/>
            <person name="Chandrabose M.N."/>
            <person name="Chavez D."/>
            <person name="Clerk-Blankenburg K.P."/>
            <person name="Cree A."/>
            <person name="Dao M."/>
            <person name="Davis C."/>
            <person name="Chacko J."/>
            <person name="Dinh H."/>
            <person name="Dugan-Rocha S."/>
            <person name="Fowler G."/>
            <person name="Garner T.T."/>
            <person name="Garnes J."/>
            <person name="Gnirke A."/>
            <person name="Hawes A."/>
            <person name="Hernandez J."/>
            <person name="Hines S."/>
            <person name="Holder M."/>
            <person name="Hume J."/>
            <person name="Jhangiani S.N."/>
            <person name="Joshi V."/>
            <person name="Khan Z.M."/>
            <person name="Jackson L."/>
            <person name="Kovar C."/>
            <person name="Kowis A."/>
            <person name="Lee S."/>
            <person name="Lewis L.R."/>
            <person name="Margolis J."/>
            <person name="Morgan M."/>
            <person name="Nazareth L.V."/>
            <person name="Nguyen N."/>
            <person name="Okwuonu G."/>
            <person name="Parker D."/>
            <person name="Richards S."/>
            <person name="Ruiz S.J."/>
            <person name="Santibanez J."/>
            <person name="Savard J."/>
            <person name="Scherer S.E."/>
            <person name="Schneider B."/>
            <person name="Sodergren E."/>
            <person name="Tautz D."/>
            <person name="Vattahil S."/>
            <person name="Villasana D."/>
            <person name="White C.S."/>
            <person name="Wright R."/>
            <person name="Park Y."/>
            <person name="Beeman R.W."/>
            <person name="Lord J."/>
            <person name="Oppert B."/>
            <person name="Lorenzen M."/>
            <person name="Brown S."/>
            <person name="Wang L."/>
            <person name="Savard J."/>
            <person name="Tautz D."/>
            <person name="Richards S."/>
            <person name="Weinstock G."/>
            <person name="Gibbs R.A."/>
            <person name="Liu Y."/>
            <person name="Worley K."/>
            <person name="Weinstock G."/>
            <person name="Elsik C.G."/>
            <person name="Reese J.T."/>
            <person name="Elhaik E."/>
            <person name="Landan G."/>
            <person name="Graur D."/>
            <person name="Arensburger P."/>
            <person name="Atkinson P."/>
            <person name="Beeman R.W."/>
            <person name="Beidler J."/>
            <person name="Brown S.J."/>
            <person name="Demuth J.P."/>
            <person name="Drury D.W."/>
            <person name="Du Y.Z."/>
            <person name="Fujiwara H."/>
            <person name="Lorenzen M."/>
            <person name="Maselli V."/>
            <person name="Osanai M."/>
            <person name="Park Y."/>
            <person name="Robertson H.M."/>
            <person name="Tu Z."/>
            <person name="Wang J.J."/>
            <person name="Wang S."/>
            <person name="Richards S."/>
            <person name="Song H."/>
            <person name="Zhang L."/>
            <person name="Sodergren E."/>
            <person name="Werner D."/>
            <person name="Stanke M."/>
            <person name="Morgenstern B."/>
            <person name="Solovyev V."/>
            <person name="Kosarev P."/>
            <person name="Brown G."/>
            <person name="Chen H.C."/>
            <person name="Ermolaeva O."/>
            <person name="Hlavina W."/>
            <person name="Kapustin Y."/>
            <person name="Kiryutin B."/>
            <person name="Kitts P."/>
            <person name="Maglott D."/>
            <person name="Pruitt K."/>
            <person name="Sapojnikov V."/>
            <person name="Souvorov A."/>
            <person name="Mackey A.J."/>
            <person name="Waterhouse R.M."/>
            <person name="Wyder S."/>
            <person name="Zdobnov E.M."/>
            <person name="Zdobnov E.M."/>
            <person name="Wyder S."/>
            <person name="Kriventseva E.V."/>
            <person name="Kadowaki T."/>
            <person name="Bork P."/>
            <person name="Aranda M."/>
            <person name="Bao R."/>
            <person name="Beermann A."/>
            <person name="Berns N."/>
            <person name="Bolognesi R."/>
            <person name="Bonneton F."/>
            <person name="Bopp D."/>
            <person name="Brown S.J."/>
            <person name="Bucher G."/>
            <person name="Butts T."/>
            <person name="Chaumot A."/>
            <person name="Denell R.E."/>
            <person name="Ferrier D.E."/>
            <person name="Friedrich M."/>
            <person name="Gordon C.M."/>
            <person name="Jindra M."/>
            <person name="Klingler M."/>
            <person name="Lan Q."/>
            <person name="Lattorff H.M."/>
            <person name="Laudet V."/>
            <person name="von Levetsow C."/>
            <person name="Liu Z."/>
            <person name="Lutz R."/>
            <person name="Lynch J.A."/>
            <person name="da Fonseca R.N."/>
            <person name="Posnien N."/>
            <person name="Reuter R."/>
            <person name="Roth S."/>
            <person name="Savard J."/>
            <person name="Schinko J.B."/>
            <person name="Schmitt C."/>
            <person name="Schoppmeier M."/>
            <person name="Schroder R."/>
            <person name="Shippy T.D."/>
            <person name="Simonnet F."/>
            <person name="Marques-Souza H."/>
            <person name="Tautz D."/>
            <person name="Tomoyasu Y."/>
            <person name="Trauner J."/>
            <person name="Van der Zee M."/>
            <person name="Vervoort M."/>
            <person name="Wittkopp N."/>
            <person name="Wimmer E.A."/>
            <person name="Yang X."/>
            <person name="Jones A.K."/>
            <person name="Sattelle D.B."/>
            <person name="Ebert P.R."/>
            <person name="Nelson D."/>
            <person name="Scott J.G."/>
            <person name="Beeman R.W."/>
            <person name="Muthukrishnan S."/>
            <person name="Kramer K.J."/>
            <person name="Arakane Y."/>
            <person name="Beeman R.W."/>
            <person name="Zhu Q."/>
            <person name="Hogenkamp D."/>
            <person name="Dixit R."/>
            <person name="Oppert B."/>
            <person name="Jiang H."/>
            <person name="Zou Z."/>
            <person name="Marshall J."/>
            <person name="Elpidina E."/>
            <person name="Vinokurov K."/>
            <person name="Oppert C."/>
            <person name="Zou Z."/>
            <person name="Evans J."/>
            <person name="Lu Z."/>
            <person name="Zhao P."/>
            <person name="Sumathipala N."/>
            <person name="Altincicek B."/>
            <person name="Vilcinskas A."/>
            <person name="Williams M."/>
            <person name="Hultmark D."/>
            <person name="Hetru C."/>
            <person name="Jiang H."/>
            <person name="Grimmelikhuijzen C.J."/>
            <person name="Hauser F."/>
            <person name="Cazzamali G."/>
            <person name="Williamson M."/>
            <person name="Park Y."/>
            <person name="Li B."/>
            <person name="Tanaka Y."/>
            <person name="Predel R."/>
            <person name="Neupert S."/>
            <person name="Schachtner J."/>
            <person name="Verleyen P."/>
            <person name="Raible F."/>
            <person name="Bork P."/>
            <person name="Friedrich M."/>
            <person name="Walden K.K."/>
            <person name="Robertson H.M."/>
            <person name="Angeli S."/>
            <person name="Foret S."/>
            <person name="Bucher G."/>
            <person name="Schuetz S."/>
            <person name="Maleszka R."/>
            <person name="Wimmer E.A."/>
            <person name="Beeman R.W."/>
            <person name="Lorenzen M."/>
            <person name="Tomoyasu Y."/>
            <person name="Miller S.C."/>
            <person name="Grossmann D."/>
            <person name="Bucher G."/>
        </authorList>
    </citation>
    <scope>NUCLEOTIDE SEQUENCE [LARGE SCALE GENOMIC DNA]</scope>
    <source>
        <strain evidence="2 3">Georgia GA2</strain>
    </source>
</reference>
<dbReference type="EMBL" id="KQ971357">
    <property type="protein sequence ID" value="EFA08417.1"/>
    <property type="molecule type" value="Genomic_DNA"/>
</dbReference>
<gene>
    <name evidence="2" type="primary">GLEAN_06064</name>
    <name evidence="2" type="ORF">TcasGA2_TC006064</name>
</gene>
<dbReference type="HOGENOM" id="CLU_3300035_0_0_1"/>
<feature type="region of interest" description="Disordered" evidence="1">
    <location>
        <begin position="1"/>
        <end position="40"/>
    </location>
</feature>
<feature type="compositionally biased region" description="Basic and acidic residues" evidence="1">
    <location>
        <begin position="19"/>
        <end position="40"/>
    </location>
</feature>
<dbReference type="AlphaFoldDB" id="D6WYN7"/>
<dbReference type="InParanoid" id="D6WYN7"/>
<evidence type="ECO:0000313" key="3">
    <source>
        <dbReference type="Proteomes" id="UP000007266"/>
    </source>
</evidence>
<protein>
    <submittedName>
        <fullName evidence="2">Uncharacterized protein</fullName>
    </submittedName>
</protein>
<reference evidence="2 3" key="2">
    <citation type="journal article" date="2010" name="Nucleic Acids Res.">
        <title>BeetleBase in 2010: revisions to provide comprehensive genomic information for Tribolium castaneum.</title>
        <authorList>
            <person name="Kim H.S."/>
            <person name="Murphy T."/>
            <person name="Xia J."/>
            <person name="Caragea D."/>
            <person name="Park Y."/>
            <person name="Beeman R.W."/>
            <person name="Lorenzen M.D."/>
            <person name="Butcher S."/>
            <person name="Manak J.R."/>
            <person name="Brown S.J."/>
        </authorList>
    </citation>
    <scope>GENOME REANNOTATION</scope>
    <source>
        <strain evidence="2 3">Georgia GA2</strain>
    </source>
</reference>
<proteinExistence type="predicted"/>
<name>D6WYN7_TRICA</name>
<keyword evidence="3" id="KW-1185">Reference proteome</keyword>
<accession>D6WYN7</accession>
<organism evidence="2 3">
    <name type="scientific">Tribolium castaneum</name>
    <name type="common">Red flour beetle</name>
    <dbReference type="NCBI Taxonomy" id="7070"/>
    <lineage>
        <taxon>Eukaryota</taxon>
        <taxon>Metazoa</taxon>
        <taxon>Ecdysozoa</taxon>
        <taxon>Arthropoda</taxon>
        <taxon>Hexapoda</taxon>
        <taxon>Insecta</taxon>
        <taxon>Pterygota</taxon>
        <taxon>Neoptera</taxon>
        <taxon>Endopterygota</taxon>
        <taxon>Coleoptera</taxon>
        <taxon>Polyphaga</taxon>
        <taxon>Cucujiformia</taxon>
        <taxon>Tenebrionidae</taxon>
        <taxon>Tenebrionidae incertae sedis</taxon>
        <taxon>Tribolium</taxon>
    </lineage>
</organism>
<dbReference type="Proteomes" id="UP000007266">
    <property type="component" value="Linkage group 8"/>
</dbReference>
<evidence type="ECO:0000256" key="1">
    <source>
        <dbReference type="SAM" id="MobiDB-lite"/>
    </source>
</evidence>
<evidence type="ECO:0000313" key="2">
    <source>
        <dbReference type="EMBL" id="EFA08417.1"/>
    </source>
</evidence>